<organism evidence="2 3">
    <name type="scientific">Pristionchus mayeri</name>
    <dbReference type="NCBI Taxonomy" id="1317129"/>
    <lineage>
        <taxon>Eukaryota</taxon>
        <taxon>Metazoa</taxon>
        <taxon>Ecdysozoa</taxon>
        <taxon>Nematoda</taxon>
        <taxon>Chromadorea</taxon>
        <taxon>Rhabditida</taxon>
        <taxon>Rhabditina</taxon>
        <taxon>Diplogasteromorpha</taxon>
        <taxon>Diplogasteroidea</taxon>
        <taxon>Neodiplogasteridae</taxon>
        <taxon>Pristionchus</taxon>
    </lineage>
</organism>
<evidence type="ECO:0000313" key="2">
    <source>
        <dbReference type="EMBL" id="GMR55030.1"/>
    </source>
</evidence>
<dbReference type="Pfam" id="PF00651">
    <property type="entry name" value="BTB"/>
    <property type="match status" value="1"/>
</dbReference>
<dbReference type="Proteomes" id="UP001328107">
    <property type="component" value="Unassembled WGS sequence"/>
</dbReference>
<dbReference type="EMBL" id="BTRK01000005">
    <property type="protein sequence ID" value="GMR55030.1"/>
    <property type="molecule type" value="Genomic_DNA"/>
</dbReference>
<sequence length="135" mass="15871">MFCSMFNDNSSGNHNRYELKGVKYQECVEFLQWIYPSSVKKFDEDGLSRMVALAMRFNVPFVIDQITSFLRSSDGFLGLLIILFFGYDFCNDFMGREEIDLKSVYRQIENTPAYKAMDNGRAREMLDWMIKTFSK</sequence>
<dbReference type="SUPFAM" id="SSF54695">
    <property type="entry name" value="POZ domain"/>
    <property type="match status" value="1"/>
</dbReference>
<reference evidence="3" key="1">
    <citation type="submission" date="2022-10" db="EMBL/GenBank/DDBJ databases">
        <title>Genome assembly of Pristionchus species.</title>
        <authorList>
            <person name="Yoshida K."/>
            <person name="Sommer R.J."/>
        </authorList>
    </citation>
    <scope>NUCLEOTIDE SEQUENCE [LARGE SCALE GENOMIC DNA]</scope>
    <source>
        <strain evidence="3">RS5460</strain>
    </source>
</reference>
<evidence type="ECO:0000259" key="1">
    <source>
        <dbReference type="Pfam" id="PF00651"/>
    </source>
</evidence>
<dbReference type="InterPro" id="IPR000210">
    <property type="entry name" value="BTB/POZ_dom"/>
</dbReference>
<protein>
    <recommendedName>
        <fullName evidence="1">BTB domain-containing protein</fullName>
    </recommendedName>
</protein>
<dbReference type="Gene3D" id="3.30.710.10">
    <property type="entry name" value="Potassium Channel Kv1.1, Chain A"/>
    <property type="match status" value="1"/>
</dbReference>
<accession>A0AAN5D3G3</accession>
<dbReference type="AlphaFoldDB" id="A0AAN5D3G3"/>
<feature type="domain" description="BTB" evidence="1">
    <location>
        <begin position="1"/>
        <end position="73"/>
    </location>
</feature>
<gene>
    <name evidence="2" type="ORF">PMAYCL1PPCAC_25225</name>
</gene>
<dbReference type="InterPro" id="IPR011333">
    <property type="entry name" value="SKP1/BTB/POZ_sf"/>
</dbReference>
<evidence type="ECO:0000313" key="3">
    <source>
        <dbReference type="Proteomes" id="UP001328107"/>
    </source>
</evidence>
<name>A0AAN5D3G3_9BILA</name>
<proteinExistence type="predicted"/>
<feature type="non-terminal residue" evidence="2">
    <location>
        <position position="135"/>
    </location>
</feature>
<keyword evidence="3" id="KW-1185">Reference proteome</keyword>
<comment type="caution">
    <text evidence="2">The sequence shown here is derived from an EMBL/GenBank/DDBJ whole genome shotgun (WGS) entry which is preliminary data.</text>
</comment>